<dbReference type="PANTHER" id="PTHR24223">
    <property type="entry name" value="ATP-BINDING CASSETTE SUB-FAMILY C"/>
    <property type="match status" value="1"/>
</dbReference>
<name>A0AA38IB98_9CUCU</name>
<keyword evidence="13" id="KW-1185">Reference proteome</keyword>
<comment type="caution">
    <text evidence="12">The sequence shown here is derived from an EMBL/GenBank/DDBJ whole genome shotgun (WGS) entry which is preliminary data.</text>
</comment>
<dbReference type="FunFam" id="1.20.1560.10:FF:000014">
    <property type="entry name" value="Multidrug resistance-associated protein member 4"/>
    <property type="match status" value="1"/>
</dbReference>
<dbReference type="InterPro" id="IPR003439">
    <property type="entry name" value="ABC_transporter-like_ATP-bd"/>
</dbReference>
<feature type="transmembrane region" description="Helical" evidence="9">
    <location>
        <begin position="694"/>
        <end position="722"/>
    </location>
</feature>
<feature type="transmembrane region" description="Helical" evidence="9">
    <location>
        <begin position="213"/>
        <end position="230"/>
    </location>
</feature>
<dbReference type="InterPro" id="IPR027417">
    <property type="entry name" value="P-loop_NTPase"/>
</dbReference>
<feature type="domain" description="ABC transporter" evidence="10">
    <location>
        <begin position="1019"/>
        <end position="1250"/>
    </location>
</feature>
<dbReference type="PROSITE" id="PS50893">
    <property type="entry name" value="ABC_TRANSPORTER_2"/>
    <property type="match status" value="2"/>
</dbReference>
<feature type="transmembrane region" description="Helical" evidence="9">
    <location>
        <begin position="914"/>
        <end position="947"/>
    </location>
</feature>
<dbReference type="PROSITE" id="PS00211">
    <property type="entry name" value="ABC_TRANSPORTER_1"/>
    <property type="match status" value="2"/>
</dbReference>
<evidence type="ECO:0000256" key="8">
    <source>
        <dbReference type="ARBA" id="ARBA00023136"/>
    </source>
</evidence>
<dbReference type="GO" id="GO:0016020">
    <property type="term" value="C:membrane"/>
    <property type="evidence" value="ECO:0007669"/>
    <property type="project" value="UniProtKB-SubCell"/>
</dbReference>
<reference evidence="12" key="1">
    <citation type="journal article" date="2023" name="G3 (Bethesda)">
        <title>Whole genome assemblies of Zophobas morio and Tenebrio molitor.</title>
        <authorList>
            <person name="Kaur S."/>
            <person name="Stinson S.A."/>
            <person name="diCenzo G.C."/>
        </authorList>
    </citation>
    <scope>NUCLEOTIDE SEQUENCE</scope>
    <source>
        <strain evidence="12">QUZm001</strain>
    </source>
</reference>
<dbReference type="SMART" id="SM00382">
    <property type="entry name" value="AAA"/>
    <property type="match status" value="2"/>
</dbReference>
<keyword evidence="6" id="KW-0067">ATP-binding</keyword>
<organism evidence="12 13">
    <name type="scientific">Zophobas morio</name>
    <dbReference type="NCBI Taxonomy" id="2755281"/>
    <lineage>
        <taxon>Eukaryota</taxon>
        <taxon>Metazoa</taxon>
        <taxon>Ecdysozoa</taxon>
        <taxon>Arthropoda</taxon>
        <taxon>Hexapoda</taxon>
        <taxon>Insecta</taxon>
        <taxon>Pterygota</taxon>
        <taxon>Neoptera</taxon>
        <taxon>Endopterygota</taxon>
        <taxon>Coleoptera</taxon>
        <taxon>Polyphaga</taxon>
        <taxon>Cucujiformia</taxon>
        <taxon>Tenebrionidae</taxon>
        <taxon>Zophobas</taxon>
    </lineage>
</organism>
<protein>
    <submittedName>
        <fullName evidence="12">Uncharacterized protein</fullName>
    </submittedName>
</protein>
<feature type="transmembrane region" description="Helical" evidence="9">
    <location>
        <begin position="236"/>
        <end position="257"/>
    </location>
</feature>
<feature type="transmembrane region" description="Helical" evidence="9">
    <location>
        <begin position="136"/>
        <end position="158"/>
    </location>
</feature>
<dbReference type="EMBL" id="JALNTZ010000005">
    <property type="protein sequence ID" value="KAJ3652231.1"/>
    <property type="molecule type" value="Genomic_DNA"/>
</dbReference>
<dbReference type="InterPro" id="IPR036640">
    <property type="entry name" value="ABC1_TM_sf"/>
</dbReference>
<dbReference type="InterPro" id="IPR017871">
    <property type="entry name" value="ABC_transporter-like_CS"/>
</dbReference>
<dbReference type="SUPFAM" id="SSF52540">
    <property type="entry name" value="P-loop containing nucleoside triphosphate hydrolases"/>
    <property type="match status" value="2"/>
</dbReference>
<dbReference type="GO" id="GO:0005524">
    <property type="term" value="F:ATP binding"/>
    <property type="evidence" value="ECO:0007669"/>
    <property type="project" value="UniProtKB-KW"/>
</dbReference>
<evidence type="ECO:0000256" key="6">
    <source>
        <dbReference type="ARBA" id="ARBA00022840"/>
    </source>
</evidence>
<evidence type="ECO:0000259" key="11">
    <source>
        <dbReference type="PROSITE" id="PS50929"/>
    </source>
</evidence>
<dbReference type="Gene3D" id="1.20.1560.10">
    <property type="entry name" value="ABC transporter type 1, transmembrane domain"/>
    <property type="match status" value="2"/>
</dbReference>
<dbReference type="PROSITE" id="PS50929">
    <property type="entry name" value="ABC_TM1F"/>
    <property type="match status" value="2"/>
</dbReference>
<dbReference type="InterPro" id="IPR050173">
    <property type="entry name" value="ABC_transporter_C-like"/>
</dbReference>
<dbReference type="CDD" id="cd18580">
    <property type="entry name" value="ABC_6TM_ABCC_D2"/>
    <property type="match status" value="1"/>
</dbReference>
<evidence type="ECO:0000313" key="12">
    <source>
        <dbReference type="EMBL" id="KAJ3652231.1"/>
    </source>
</evidence>
<evidence type="ECO:0000256" key="1">
    <source>
        <dbReference type="ARBA" id="ARBA00004141"/>
    </source>
</evidence>
<evidence type="ECO:0000256" key="3">
    <source>
        <dbReference type="ARBA" id="ARBA00022692"/>
    </source>
</evidence>
<accession>A0AA38IB98</accession>
<sequence length="1344" mass="152112">MEDKEQAQLKKKNLKVHPRAKANCLSHFFFCWEIPVILKGWKKELNEDDLYAPLHEYESKRLGDKLEQLWEEDMHFRKSPNLWRCLIKQFAAEFMFYGILYAPIQLAVTLLLPYFLRKLLGYYTPNQKEMTQDQAYIYAGGLSIVACARVLLFHFFYFGTTVIGMKVRVACSSLIYRHALNMKKSAMEKITLGQLINILSNDVNRFDQAAPNLHFIWIAVVELIVGIYYLDATLGHAALGGIAIICLCLALQVFSMFKISKSRLKVAEKTDYRIRLMNDIICGIEAIKMYTWEKPFAKLVEIARRLELAEIKTGSHYRLFINTFKIYMGKFCVFLSVLVAVLTYFPLTSQYAFALICIYESFKFTVIVFLPLGAIMFAETIISVQRIEEFLLIDYKKPSNLVKCITASDKQMDICVLKSHQNHAKRTPEVSLKNVYVKWNESYTNYVLDNINFRASPGDLIGIIGRAGSGKSTLLQVILKEIDINRGKLKTEGTVSYASQEAWIFPTSVRQNILFGQDMDLARYSKIIQVCALERDLTLFPYGDQTLVGDRGVMLSGGQKARINLARAVYRDADIYLLDDPLSAVDAHVARHIYDECITGFLKDKCVILVTHQTHYLQKADQIYQLESGKVVSKGDYKEVIGSVSNNFTDSVSSEATTVTLVQHGLREEVKEHRGSGTANAKVYKGYCLAAGHWTFCFVVALFFVFGQICTSLLDCFLTFWTNVEQKSVTNLSSFFTTENCLYIYIGLMILTVFSNHLATYTFTAFCIKASQQLHTKMLSKIVYGPMTFFNHHPSGRLLNRFSKDLGSIDELLPLHLMNGITVVLTGLAILIIIIVLNYWMIFPSLILLGLTITFIIIFQPTNRNIKRTEGITRSSVLTHMSTSLQGLVTIRAHNTQGKLIEEFDNYQNIHSSAYYLFTATFASFGFWADFMAVVYTVLAVFSFFLVKSETHAGNVGLAITQSINLLGMVQYGVKTFGELDSQMTSVERIVEYAELDPEPDNGTTTPPDTWPTSGKLTFRTVSLQYSPDDPPVLKQVTFESQAGEKIGIIGRTGAGKSSLISVLFRLFDFDGSIIIDNVETKSIPLQNTRSKISIIPQEPILFLGSLRKNIDPFDEYSDSQIWSALEELELKQMISNLPSGLESLVTERGSNFSVGERQLLCLVRAMLRNNKIIVLDEATANVDLKTDELIQSIIRRKFRDCTVLTIAHRLNTIIDSDKILAMDGGKVVEFDHPYKLLQNQNGFFYGFVVKNGDKMLKDFIKIAKNPIIITASTASSPDTLSTVEYLWQGAMEAVEQFRTNNSPNVHIASFDLTLRDNEGTSLKPEERTKLQQLLTRSQVQFKQ</sequence>
<feature type="transmembrane region" description="Helical" evidence="9">
    <location>
        <begin position="94"/>
        <end position="116"/>
    </location>
</feature>
<dbReference type="Gene3D" id="3.40.50.300">
    <property type="entry name" value="P-loop containing nucleotide triphosphate hydrolases"/>
    <property type="match status" value="2"/>
</dbReference>
<feature type="transmembrane region" description="Helical" evidence="9">
    <location>
        <begin position="742"/>
        <end position="768"/>
    </location>
</feature>
<keyword evidence="5" id="KW-0547">Nucleotide-binding</keyword>
<evidence type="ECO:0000256" key="2">
    <source>
        <dbReference type="ARBA" id="ARBA00022448"/>
    </source>
</evidence>
<feature type="domain" description="ABC transmembrane type-1" evidence="11">
    <location>
        <begin position="698"/>
        <end position="982"/>
    </location>
</feature>
<dbReference type="Pfam" id="PF00005">
    <property type="entry name" value="ABC_tran"/>
    <property type="match status" value="2"/>
</dbReference>
<dbReference type="FunFam" id="1.20.1560.10:FF:000026">
    <property type="entry name" value="Multidrug resistance-associated protein lethal(2)03659"/>
    <property type="match status" value="1"/>
</dbReference>
<dbReference type="PANTHER" id="PTHR24223:SF448">
    <property type="entry name" value="FI20146P1-RELATED"/>
    <property type="match status" value="1"/>
</dbReference>
<dbReference type="Proteomes" id="UP001168821">
    <property type="component" value="Unassembled WGS sequence"/>
</dbReference>
<feature type="domain" description="ABC transmembrane type-1" evidence="11">
    <location>
        <begin position="104"/>
        <end position="342"/>
    </location>
</feature>
<evidence type="ECO:0000259" key="10">
    <source>
        <dbReference type="PROSITE" id="PS50893"/>
    </source>
</evidence>
<feature type="transmembrane region" description="Helical" evidence="9">
    <location>
        <begin position="841"/>
        <end position="859"/>
    </location>
</feature>
<dbReference type="GO" id="GO:0016887">
    <property type="term" value="F:ATP hydrolysis activity"/>
    <property type="evidence" value="ECO:0007669"/>
    <property type="project" value="InterPro"/>
</dbReference>
<evidence type="ECO:0000256" key="7">
    <source>
        <dbReference type="ARBA" id="ARBA00022989"/>
    </source>
</evidence>
<feature type="transmembrane region" description="Helical" evidence="9">
    <location>
        <begin position="327"/>
        <end position="345"/>
    </location>
</feature>
<comment type="subcellular location">
    <subcellularLocation>
        <location evidence="1">Membrane</location>
        <topology evidence="1">Multi-pass membrane protein</topology>
    </subcellularLocation>
</comment>
<dbReference type="FunFam" id="3.40.50.300:FF:000973">
    <property type="entry name" value="Multidrug resistance-associated protein 4"/>
    <property type="match status" value="1"/>
</dbReference>
<keyword evidence="4" id="KW-0677">Repeat</keyword>
<dbReference type="GO" id="GO:0140359">
    <property type="term" value="F:ABC-type transporter activity"/>
    <property type="evidence" value="ECO:0007669"/>
    <property type="project" value="InterPro"/>
</dbReference>
<evidence type="ECO:0000256" key="9">
    <source>
        <dbReference type="SAM" id="Phobius"/>
    </source>
</evidence>
<dbReference type="CDD" id="cd18579">
    <property type="entry name" value="ABC_6TM_ABCC_D1"/>
    <property type="match status" value="1"/>
</dbReference>
<dbReference type="InterPro" id="IPR044726">
    <property type="entry name" value="ABCC_6TM_D2"/>
</dbReference>
<dbReference type="FunFam" id="3.40.50.300:FF:000163">
    <property type="entry name" value="Multidrug resistance-associated protein member 4"/>
    <property type="match status" value="1"/>
</dbReference>
<evidence type="ECO:0000256" key="5">
    <source>
        <dbReference type="ARBA" id="ARBA00022741"/>
    </source>
</evidence>
<dbReference type="SUPFAM" id="SSF90123">
    <property type="entry name" value="ABC transporter transmembrane region"/>
    <property type="match status" value="2"/>
</dbReference>
<dbReference type="Pfam" id="PF00664">
    <property type="entry name" value="ABC_membrane"/>
    <property type="match status" value="2"/>
</dbReference>
<keyword evidence="7 9" id="KW-1133">Transmembrane helix</keyword>
<dbReference type="CDD" id="cd03244">
    <property type="entry name" value="ABCC_MRP_domain2"/>
    <property type="match status" value="1"/>
</dbReference>
<evidence type="ECO:0000313" key="13">
    <source>
        <dbReference type="Proteomes" id="UP001168821"/>
    </source>
</evidence>
<feature type="transmembrane region" description="Helical" evidence="9">
    <location>
        <begin position="351"/>
        <end position="378"/>
    </location>
</feature>
<gene>
    <name evidence="12" type="ORF">Zmor_018213</name>
</gene>
<evidence type="ECO:0000256" key="4">
    <source>
        <dbReference type="ARBA" id="ARBA00022737"/>
    </source>
</evidence>
<dbReference type="CDD" id="cd03250">
    <property type="entry name" value="ABCC_MRP_domain1"/>
    <property type="match status" value="1"/>
</dbReference>
<keyword evidence="8 9" id="KW-0472">Membrane</keyword>
<feature type="transmembrane region" description="Helical" evidence="9">
    <location>
        <begin position="812"/>
        <end position="835"/>
    </location>
</feature>
<keyword evidence="2" id="KW-0813">Transport</keyword>
<dbReference type="InterPro" id="IPR003593">
    <property type="entry name" value="AAA+_ATPase"/>
</dbReference>
<proteinExistence type="predicted"/>
<dbReference type="InterPro" id="IPR044746">
    <property type="entry name" value="ABCC_6TM_D1"/>
</dbReference>
<feature type="domain" description="ABC transporter" evidence="10">
    <location>
        <begin position="430"/>
        <end position="653"/>
    </location>
</feature>
<dbReference type="InterPro" id="IPR011527">
    <property type="entry name" value="ABC1_TM_dom"/>
</dbReference>
<keyword evidence="3 9" id="KW-0812">Transmembrane</keyword>